<gene>
    <name evidence="1" type="ORF">ERICV_03259</name>
</gene>
<accession>A0A6C0QV34</accession>
<dbReference type="AlphaFoldDB" id="A0A6C0QV34"/>
<reference evidence="1 2" key="1">
    <citation type="journal article" date="2020" name="Int. J. Med. Microbiol.">
        <title>Discovery of Paenibacillus larvae ERIC V: Phenotypic and genomic comparison to genotypes ERIC I-IV reveal different inventories of virulence factors which correlate with epidemiological prevalences of American Foulbrood.</title>
        <authorList>
            <person name="Beims H."/>
            <person name="Bunk B."/>
            <person name="Erler S."/>
            <person name="Mohr K.I."/>
            <person name="Sproer C."/>
            <person name="Pradella S."/>
            <person name="Gunther G."/>
            <person name="Rohde M."/>
            <person name="von der Ohe W."/>
            <person name="Steinert M."/>
        </authorList>
    </citation>
    <scope>NUCLEOTIDE SEQUENCE [LARGE SCALE GENOMIC DNA]</scope>
    <source>
        <strain evidence="1">Eric_V</strain>
    </source>
</reference>
<dbReference type="EMBL" id="CP019717">
    <property type="protein sequence ID" value="QHZ52371.1"/>
    <property type="molecule type" value="Genomic_DNA"/>
</dbReference>
<organism evidence="1 2">
    <name type="scientific">Paenibacillus larvae subsp. larvae</name>
    <dbReference type="NCBI Taxonomy" id="147375"/>
    <lineage>
        <taxon>Bacteria</taxon>
        <taxon>Bacillati</taxon>
        <taxon>Bacillota</taxon>
        <taxon>Bacilli</taxon>
        <taxon>Bacillales</taxon>
        <taxon>Paenibacillaceae</taxon>
        <taxon>Paenibacillus</taxon>
    </lineage>
</organism>
<dbReference type="RefSeq" id="WP_172423502.1">
    <property type="nucleotide sequence ID" value="NZ_CP019717.1"/>
</dbReference>
<protein>
    <submittedName>
        <fullName evidence="1">Uncharacterized protein</fullName>
    </submittedName>
</protein>
<evidence type="ECO:0000313" key="1">
    <source>
        <dbReference type="EMBL" id="QHZ52371.1"/>
    </source>
</evidence>
<dbReference type="Proteomes" id="UP000464330">
    <property type="component" value="Chromosome"/>
</dbReference>
<proteinExistence type="predicted"/>
<name>A0A6C0QV34_9BACL</name>
<evidence type="ECO:0000313" key="2">
    <source>
        <dbReference type="Proteomes" id="UP000464330"/>
    </source>
</evidence>
<sequence length="73" mass="8180">MSQNYHEIAKDITIAAIEKGLIVAPIRPNHKGHDELIHANQYSANEIAKLYKTIAKAADDVLNRNFDTNHGQE</sequence>